<reference evidence="1 2" key="1">
    <citation type="journal article" date="2020" name="Int. J. Syst. Evol. Microbiol.">
        <title>Novel acetic acid bacteria from cider fermentations: Acetobacter conturbans sp. nov. and Acetobacter fallax sp. nov.</title>
        <authorList>
            <person name="Sombolestani A.S."/>
            <person name="Cleenwerck I."/>
            <person name="Cnockaert M."/>
            <person name="Borremans W."/>
            <person name="Wieme A.D."/>
            <person name="De Vuyst L."/>
            <person name="Vandamme P."/>
        </authorList>
    </citation>
    <scope>NUCLEOTIDE SEQUENCE [LARGE SCALE GENOMIC DNA]</scope>
    <source>
        <strain evidence="1 2">LMG 30640</strain>
    </source>
</reference>
<evidence type="ECO:0000313" key="2">
    <source>
        <dbReference type="Proteomes" id="UP000635278"/>
    </source>
</evidence>
<protein>
    <submittedName>
        <fullName evidence="1">Uncharacterized protein</fullName>
    </submittedName>
</protein>
<gene>
    <name evidence="1" type="ORF">GOB93_19850</name>
</gene>
<dbReference type="RefSeq" id="WP_173585148.1">
    <property type="nucleotide sequence ID" value="NZ_WOTB01000058.1"/>
</dbReference>
<comment type="caution">
    <text evidence="1">The sequence shown here is derived from an EMBL/GenBank/DDBJ whole genome shotgun (WGS) entry which is preliminary data.</text>
</comment>
<accession>A0ABX0JUB0</accession>
<dbReference type="Proteomes" id="UP000635278">
    <property type="component" value="Unassembled WGS sequence"/>
</dbReference>
<evidence type="ECO:0000313" key="1">
    <source>
        <dbReference type="EMBL" id="NHN86834.1"/>
    </source>
</evidence>
<organism evidence="1 2">
    <name type="scientific">Acetobacter musti</name>
    <dbReference type="NCBI Taxonomy" id="864732"/>
    <lineage>
        <taxon>Bacteria</taxon>
        <taxon>Pseudomonadati</taxon>
        <taxon>Pseudomonadota</taxon>
        <taxon>Alphaproteobacteria</taxon>
        <taxon>Acetobacterales</taxon>
        <taxon>Acetobacteraceae</taxon>
        <taxon>Acetobacter</taxon>
    </lineage>
</organism>
<keyword evidence="2" id="KW-1185">Reference proteome</keyword>
<dbReference type="EMBL" id="WOTB01000058">
    <property type="protein sequence ID" value="NHN86834.1"/>
    <property type="molecule type" value="Genomic_DNA"/>
</dbReference>
<sequence length="122" mass="13114">MTEAELITSTGIAETPAWITARNQDALRSLNLLYAAVALASGALTDDEWVAGCDWRRIAAAALNGAAMNLAALMGLGIDEQIVLSSAPEYRAARRRVVQDALALHLSEPSPSRKKRASRRQL</sequence>
<name>A0ABX0JUB0_9PROT</name>
<proteinExistence type="predicted"/>